<organism evidence="1 2">
    <name type="scientific">Dendryphion nanum</name>
    <dbReference type="NCBI Taxonomy" id="256645"/>
    <lineage>
        <taxon>Eukaryota</taxon>
        <taxon>Fungi</taxon>
        <taxon>Dikarya</taxon>
        <taxon>Ascomycota</taxon>
        <taxon>Pezizomycotina</taxon>
        <taxon>Dothideomycetes</taxon>
        <taxon>Pleosporomycetidae</taxon>
        <taxon>Pleosporales</taxon>
        <taxon>Torulaceae</taxon>
        <taxon>Dendryphion</taxon>
    </lineage>
</organism>
<proteinExistence type="predicted"/>
<dbReference type="AlphaFoldDB" id="A0A9P9CY22"/>
<evidence type="ECO:0000313" key="2">
    <source>
        <dbReference type="Proteomes" id="UP000700596"/>
    </source>
</evidence>
<name>A0A9P9CY22_9PLEO</name>
<gene>
    <name evidence="1" type="ORF">B0J11DRAFT_586693</name>
</gene>
<dbReference type="Proteomes" id="UP000700596">
    <property type="component" value="Unassembled WGS sequence"/>
</dbReference>
<dbReference type="EMBL" id="JAGMWT010000034">
    <property type="protein sequence ID" value="KAH7109088.1"/>
    <property type="molecule type" value="Genomic_DNA"/>
</dbReference>
<accession>A0A9P9CY22</accession>
<protein>
    <submittedName>
        <fullName evidence="1">Uncharacterized protein</fullName>
    </submittedName>
</protein>
<keyword evidence="2" id="KW-1185">Reference proteome</keyword>
<dbReference type="OrthoDB" id="5354164at2759"/>
<reference evidence="1" key="1">
    <citation type="journal article" date="2021" name="Nat. Commun.">
        <title>Genetic determinants of endophytism in the Arabidopsis root mycobiome.</title>
        <authorList>
            <person name="Mesny F."/>
            <person name="Miyauchi S."/>
            <person name="Thiergart T."/>
            <person name="Pickel B."/>
            <person name="Atanasova L."/>
            <person name="Karlsson M."/>
            <person name="Huettel B."/>
            <person name="Barry K.W."/>
            <person name="Haridas S."/>
            <person name="Chen C."/>
            <person name="Bauer D."/>
            <person name="Andreopoulos W."/>
            <person name="Pangilinan J."/>
            <person name="LaButti K."/>
            <person name="Riley R."/>
            <person name="Lipzen A."/>
            <person name="Clum A."/>
            <person name="Drula E."/>
            <person name="Henrissat B."/>
            <person name="Kohler A."/>
            <person name="Grigoriev I.V."/>
            <person name="Martin F.M."/>
            <person name="Hacquard S."/>
        </authorList>
    </citation>
    <scope>NUCLEOTIDE SEQUENCE</scope>
    <source>
        <strain evidence="1">MPI-CAGE-CH-0243</strain>
    </source>
</reference>
<evidence type="ECO:0000313" key="1">
    <source>
        <dbReference type="EMBL" id="KAH7109088.1"/>
    </source>
</evidence>
<comment type="caution">
    <text evidence="1">The sequence shown here is derived from an EMBL/GenBank/DDBJ whole genome shotgun (WGS) entry which is preliminary data.</text>
</comment>
<sequence length="694" mass="77765">MTMAENLLQGMPQRVQNGAILLALLSWNIYPDMDVFDRTGPKERGSERCGWSTLVTVPGTLGHLRYYGDPVLRQRSAGTDTTRVFFEEFTSAALGSFLSGWQIRRSDLIPAATLVVSLWENLESSCKQGDADVHPREVAKIRQFMVRKPNWLHLLVSAATEVIEQRECGNMDPLKLLETGFKKGGSFLGEKKYHPSPAFGLLDIKKTLVVLKGDLERIQLLRQIARDRNLLAHKAVIRLLKTNSRDFEFLTVFPRYRNLAEDNADTLEWSPLHARWIERGEGEDDIAKSGGPRRSHCRCAQGCSKRCSCKKAGLACGSRCHPKHSDKCNNTPPKPPKLPLFSPDKGELILEYSTDDINIFSDGTGFSWFNAPTRLENSINANDDETAFASSQIHDNSSAAVVEDSHGDVNMSNVGLSDADMTTDIIAEIFKLDKEFTDHEKWTSSRTADFTFAMGDVDTCAIFVCNWQDQEVPTAEPVRNNLSISNVTDILRSRNVNGAKLLDHLQNDWCRKRDREHQNSESAADDGRQNHDEQEKTHLYISSLKALGSAAEIYRLLGGASVALRVIERMIGESRWATKAVQKFVEERETADYFLSFELDRPSAFSCVSMFETGTLDLDPNLLVQVMAISSRNSIYTSASLLCDPSDQVRGHEMRRLVGNVGRAGVAMLIAPVEPRMLNEDIAQYKVINHELYD</sequence>